<reference evidence="2 3" key="1">
    <citation type="submission" date="2015-06" db="EMBL/GenBank/DDBJ databases">
        <title>Genome sequencing of Thermotogales isolates from hydrothermal vents.</title>
        <authorList>
            <person name="Haverkamp T.H."/>
            <person name="Kublanov I.V."/>
            <person name="Nesbo C.L."/>
        </authorList>
    </citation>
    <scope>NUCLEOTIDE SEQUENCE [LARGE SCALE GENOMIC DNA]</scope>
    <source>
        <strain evidence="3">ik275mar</strain>
    </source>
</reference>
<evidence type="ECO:0000313" key="3">
    <source>
        <dbReference type="Proteomes" id="UP000242616"/>
    </source>
</evidence>
<keyword evidence="1" id="KW-1133">Transmembrane helix</keyword>
<organism evidence="2 3">
    <name type="scientific">Thermosipho affectus</name>
    <dbReference type="NCBI Taxonomy" id="660294"/>
    <lineage>
        <taxon>Bacteria</taxon>
        <taxon>Thermotogati</taxon>
        <taxon>Thermotogota</taxon>
        <taxon>Thermotogae</taxon>
        <taxon>Thermotogales</taxon>
        <taxon>Fervidobacteriaceae</taxon>
        <taxon>Thermosipho</taxon>
    </lineage>
</organism>
<keyword evidence="1" id="KW-0812">Transmembrane</keyword>
<feature type="transmembrane region" description="Helical" evidence="1">
    <location>
        <begin position="44"/>
        <end position="66"/>
    </location>
</feature>
<dbReference type="RefSeq" id="WP_075665494.1">
    <property type="nucleotide sequence ID" value="NZ_LBFC01000007.1"/>
</dbReference>
<accession>A0ABX3IJP7</accession>
<feature type="transmembrane region" description="Helical" evidence="1">
    <location>
        <begin position="78"/>
        <end position="111"/>
    </location>
</feature>
<feature type="transmembrane region" description="Helical" evidence="1">
    <location>
        <begin position="18"/>
        <end position="38"/>
    </location>
</feature>
<feature type="transmembrane region" description="Helical" evidence="1">
    <location>
        <begin position="123"/>
        <end position="142"/>
    </location>
</feature>
<protein>
    <submittedName>
        <fullName evidence="2">Uncharacterized protein</fullName>
    </submittedName>
</protein>
<keyword evidence="1" id="KW-0472">Membrane</keyword>
<name>A0ABX3IJP7_9BACT</name>
<gene>
    <name evidence="2" type="ORF">XJ44_02515</name>
</gene>
<sequence length="156" mass="18268">MEKNLEKLFSNQLPSDDLVVFSSILFSIGFSSNLFFSFVLKNIFVSNTIFFIGLLGYIIVLWKWCLKIPDISENNKIIFYFYIIFSITFSFLSYFFPLLFIISASLVVSLILIVDKKINESNVLLKTLFLILTLSFYLLEFAPHVNFRLRKIQENQ</sequence>
<evidence type="ECO:0000313" key="2">
    <source>
        <dbReference type="EMBL" id="ONN27625.1"/>
    </source>
</evidence>
<comment type="caution">
    <text evidence="2">The sequence shown here is derived from an EMBL/GenBank/DDBJ whole genome shotgun (WGS) entry which is preliminary data.</text>
</comment>
<proteinExistence type="predicted"/>
<evidence type="ECO:0000256" key="1">
    <source>
        <dbReference type="SAM" id="Phobius"/>
    </source>
</evidence>
<keyword evidence="3" id="KW-1185">Reference proteome</keyword>
<dbReference type="EMBL" id="LBFC01000007">
    <property type="protein sequence ID" value="ONN27625.1"/>
    <property type="molecule type" value="Genomic_DNA"/>
</dbReference>
<dbReference type="Proteomes" id="UP000242616">
    <property type="component" value="Unassembled WGS sequence"/>
</dbReference>